<organism evidence="4">
    <name type="scientific">Geoalkalibacter subterraneus</name>
    <dbReference type="NCBI Taxonomy" id="483547"/>
    <lineage>
        <taxon>Bacteria</taxon>
        <taxon>Pseudomonadati</taxon>
        <taxon>Thermodesulfobacteriota</taxon>
        <taxon>Desulfuromonadia</taxon>
        <taxon>Desulfuromonadales</taxon>
        <taxon>Geoalkalibacteraceae</taxon>
        <taxon>Geoalkalibacter</taxon>
    </lineage>
</organism>
<feature type="signal peptide" evidence="2">
    <location>
        <begin position="1"/>
        <end position="25"/>
    </location>
</feature>
<dbReference type="InterPro" id="IPR011519">
    <property type="entry name" value="UnbV_ASPIC"/>
</dbReference>
<gene>
    <name evidence="4" type="ORF">ENN94_02725</name>
</gene>
<dbReference type="EMBL" id="DSDO01000184">
    <property type="protein sequence ID" value="HDR46594.1"/>
    <property type="molecule type" value="Genomic_DNA"/>
</dbReference>
<feature type="domain" description="ASPIC/UnbV" evidence="3">
    <location>
        <begin position="415"/>
        <end position="483"/>
    </location>
</feature>
<sequence>MLMIKSRVGLLVCMTVLLASGHAFSAVNFSDISEAAGVADDGLGKGVAFADVDNDGLVDLYVSNKGGGNRLYLNQGNGVFLDVTDQAGAGVDHPGLTMGSVFGDIDNDGCVDLYLATGGTYEIEANRLFKGNCDGTFTDITERSGAGLKAFTYGASMVDFDNDGYLDIYCANYGVGAKNVLFRNNGDGTFSDVTEQAGVGDPSWSWMGIWSDVNNDGHSDLYVVNGRYPAGERNRLYMNNGDGTFTENARAAGVDDPHWGLGAAFADIDNDGDFDLFVSNYVGGNQLYLNNGDGTFVKATDQVRGGHDGWGKGPTFGDIDHDGDLDLYEGDCKLANQLYLNDGRGGLEDVADGQPILKCETVRTKGTAFADIDNDGDLDLYVVNWGAPNKLYENLRNDGSWLQVKLKGTVSNRQAIGAKVKILDSQSGELIAVRELRSATGFCAQQPAVAHFGLADRDVVDLEVVFPSGIEFRQEGVAAGQRLEIDEPRR</sequence>
<accession>A0A831PIF4</accession>
<evidence type="ECO:0000256" key="2">
    <source>
        <dbReference type="SAM" id="SignalP"/>
    </source>
</evidence>
<dbReference type="InterPro" id="IPR013517">
    <property type="entry name" value="FG-GAP"/>
</dbReference>
<comment type="caution">
    <text evidence="4">The sequence shown here is derived from an EMBL/GenBank/DDBJ whole genome shotgun (WGS) entry which is preliminary data.</text>
</comment>
<evidence type="ECO:0000259" key="3">
    <source>
        <dbReference type="Pfam" id="PF07593"/>
    </source>
</evidence>
<name>A0A831PIF4_9BACT</name>
<dbReference type="SUPFAM" id="SSF69318">
    <property type="entry name" value="Integrin alpha N-terminal domain"/>
    <property type="match status" value="2"/>
</dbReference>
<evidence type="ECO:0000256" key="1">
    <source>
        <dbReference type="ARBA" id="ARBA00022729"/>
    </source>
</evidence>
<dbReference type="AlphaFoldDB" id="A0A831PIF4"/>
<dbReference type="InterPro" id="IPR027039">
    <property type="entry name" value="Crtac1"/>
</dbReference>
<keyword evidence="1 2" id="KW-0732">Signal</keyword>
<dbReference type="InterPro" id="IPR028994">
    <property type="entry name" value="Integrin_alpha_N"/>
</dbReference>
<protein>
    <submittedName>
        <fullName evidence="4">CRTAC1 family protein</fullName>
    </submittedName>
</protein>
<dbReference type="Proteomes" id="UP000886162">
    <property type="component" value="Unassembled WGS sequence"/>
</dbReference>
<dbReference type="Gene3D" id="2.130.10.130">
    <property type="entry name" value="Integrin alpha, N-terminal"/>
    <property type="match status" value="2"/>
</dbReference>
<reference evidence="4" key="1">
    <citation type="journal article" date="2020" name="mSystems">
        <title>Genome- and Community-Level Interaction Insights into Carbon Utilization and Element Cycling Functions of Hydrothermarchaeota in Hydrothermal Sediment.</title>
        <authorList>
            <person name="Zhou Z."/>
            <person name="Liu Y."/>
            <person name="Xu W."/>
            <person name="Pan J."/>
            <person name="Luo Z.H."/>
            <person name="Li M."/>
        </authorList>
    </citation>
    <scope>NUCLEOTIDE SEQUENCE [LARGE SCALE GENOMIC DNA]</scope>
    <source>
        <strain evidence="4">SpSt-1220</strain>
    </source>
</reference>
<dbReference type="PANTHER" id="PTHR16026">
    <property type="entry name" value="CARTILAGE ACIDIC PROTEIN 1"/>
    <property type="match status" value="1"/>
</dbReference>
<evidence type="ECO:0000313" key="4">
    <source>
        <dbReference type="EMBL" id="HDR46594.1"/>
    </source>
</evidence>
<dbReference type="Pfam" id="PF13517">
    <property type="entry name" value="FG-GAP_3"/>
    <property type="match status" value="3"/>
</dbReference>
<proteinExistence type="predicted"/>
<feature type="chain" id="PRO_5032753442" evidence="2">
    <location>
        <begin position="26"/>
        <end position="490"/>
    </location>
</feature>
<dbReference type="Pfam" id="PF07593">
    <property type="entry name" value="UnbV_ASPIC"/>
    <property type="match status" value="1"/>
</dbReference>
<dbReference type="PANTHER" id="PTHR16026:SF0">
    <property type="entry name" value="CARTILAGE ACIDIC PROTEIN 1"/>
    <property type="match status" value="1"/>
</dbReference>